<dbReference type="PANTHER" id="PTHR34297:SF3">
    <property type="entry name" value="ALKALINE SHOCK PROTEIN 23"/>
    <property type="match status" value="1"/>
</dbReference>
<feature type="region of interest" description="Disordered" evidence="2">
    <location>
        <begin position="1"/>
        <end position="71"/>
    </location>
</feature>
<sequence>MADNNVRQNTPATPNTVNEQSKSNPASSSQANNPANNPVNNPADSASTSSAVEPEQIRPRNENLETDHGTTVIDDNVVGKIAGIAAREVSGVNNLGGGAARMWGAVRDTFTSSTNVQQGVNVAVQEGHVSVAVAIIAEYGVAIHELANAIRENVTVAITRMTGLIVDRVDVTVHDVHLPEQEQNQVEQYDEPANYQASNTNPQLAQ</sequence>
<protein>
    <submittedName>
        <fullName evidence="3">Alkaline shock protein 23</fullName>
    </submittedName>
</protein>
<keyword evidence="4" id="KW-1185">Reference proteome</keyword>
<proteinExistence type="inferred from homology"/>
<dbReference type="EMBL" id="CP019688">
    <property type="protein sequence ID" value="AQQ14360.1"/>
    <property type="molecule type" value="Genomic_DNA"/>
</dbReference>
<evidence type="ECO:0000313" key="3">
    <source>
        <dbReference type="EMBL" id="AQQ14360.1"/>
    </source>
</evidence>
<feature type="compositionally biased region" description="Low complexity" evidence="2">
    <location>
        <begin position="21"/>
        <end position="47"/>
    </location>
</feature>
<dbReference type="PANTHER" id="PTHR34297">
    <property type="entry name" value="HYPOTHETICAL CYTOSOLIC PROTEIN-RELATED"/>
    <property type="match status" value="1"/>
</dbReference>
<organism evidence="3 4">
    <name type="scientific">Corynebacterium glaucum</name>
    <dbReference type="NCBI Taxonomy" id="187491"/>
    <lineage>
        <taxon>Bacteria</taxon>
        <taxon>Bacillati</taxon>
        <taxon>Actinomycetota</taxon>
        <taxon>Actinomycetes</taxon>
        <taxon>Mycobacteriales</taxon>
        <taxon>Corynebacteriaceae</taxon>
        <taxon>Corynebacterium</taxon>
    </lineage>
</organism>
<dbReference type="OrthoDB" id="9808942at2"/>
<evidence type="ECO:0000313" key="4">
    <source>
        <dbReference type="Proteomes" id="UP000217209"/>
    </source>
</evidence>
<dbReference type="Pfam" id="PF03780">
    <property type="entry name" value="Asp23"/>
    <property type="match status" value="1"/>
</dbReference>
<accession>A0A1Q2HU81</accession>
<name>A0A1Q2HU81_9CORY</name>
<dbReference type="RefSeq" id="WP_095659216.1">
    <property type="nucleotide sequence ID" value="NZ_BAAAKB010000007.1"/>
</dbReference>
<dbReference type="InterPro" id="IPR005531">
    <property type="entry name" value="Asp23"/>
</dbReference>
<gene>
    <name evidence="3" type="ORF">CGLAU_01865</name>
</gene>
<dbReference type="KEGG" id="cgv:CGLAU_01865"/>
<feature type="compositionally biased region" description="Polar residues" evidence="2">
    <location>
        <begin position="195"/>
        <end position="206"/>
    </location>
</feature>
<comment type="similarity">
    <text evidence="1">Belongs to the asp23 family.</text>
</comment>
<dbReference type="Proteomes" id="UP000217209">
    <property type="component" value="Chromosome"/>
</dbReference>
<evidence type="ECO:0000256" key="1">
    <source>
        <dbReference type="ARBA" id="ARBA00005721"/>
    </source>
</evidence>
<evidence type="ECO:0000256" key="2">
    <source>
        <dbReference type="SAM" id="MobiDB-lite"/>
    </source>
</evidence>
<dbReference type="AlphaFoldDB" id="A0A1Q2HU81"/>
<feature type="compositionally biased region" description="Basic and acidic residues" evidence="2">
    <location>
        <begin position="55"/>
        <end position="68"/>
    </location>
</feature>
<feature type="compositionally biased region" description="Polar residues" evidence="2">
    <location>
        <begin position="1"/>
        <end position="20"/>
    </location>
</feature>
<reference evidence="3 4" key="1">
    <citation type="submission" date="2016-12" db="EMBL/GenBank/DDBJ databases">
        <authorList>
            <person name="Song W.-J."/>
            <person name="Kurnit D.M."/>
        </authorList>
    </citation>
    <scope>NUCLEOTIDE SEQUENCE [LARGE SCALE GENOMIC DNA]</scope>
    <source>
        <strain evidence="3 4">DSM 30827</strain>
    </source>
</reference>
<feature type="region of interest" description="Disordered" evidence="2">
    <location>
        <begin position="179"/>
        <end position="206"/>
    </location>
</feature>